<proteinExistence type="predicted"/>
<dbReference type="STRING" id="1993.SAMN04489713_119135"/>
<evidence type="ECO:0000259" key="6">
    <source>
        <dbReference type="PROSITE" id="PS51884"/>
    </source>
</evidence>
<keyword evidence="1" id="KW-0134">Cell wall</keyword>
<name>A0A1I5UC28_9ACTN</name>
<dbReference type="EMBL" id="FOVH01000019">
    <property type="protein sequence ID" value="SFP92860.1"/>
    <property type="molecule type" value="Genomic_DNA"/>
</dbReference>
<dbReference type="InterPro" id="IPR005528">
    <property type="entry name" value="ChpA-H"/>
</dbReference>
<feature type="chain" id="PRO_5010351170" evidence="5">
    <location>
        <begin position="33"/>
        <end position="303"/>
    </location>
</feature>
<keyword evidence="2" id="KW-0130">Cell adhesion</keyword>
<dbReference type="eggNOG" id="ENOG5033GQX">
    <property type="taxonomic scope" value="Bacteria"/>
</dbReference>
<dbReference type="GO" id="GO:0007155">
    <property type="term" value="P:cell adhesion"/>
    <property type="evidence" value="ECO:0007669"/>
    <property type="project" value="UniProtKB-KW"/>
</dbReference>
<keyword evidence="3" id="KW-0034">Amyloid</keyword>
<evidence type="ECO:0000256" key="1">
    <source>
        <dbReference type="ARBA" id="ARBA00022512"/>
    </source>
</evidence>
<feature type="domain" description="Chaplin" evidence="6">
    <location>
        <begin position="106"/>
        <end position="146"/>
    </location>
</feature>
<dbReference type="Proteomes" id="UP000183413">
    <property type="component" value="Unassembled WGS sequence"/>
</dbReference>
<gene>
    <name evidence="7" type="ORF">SAMN04489713_119135</name>
</gene>
<dbReference type="PROSITE" id="PS51884">
    <property type="entry name" value="CHAPLIN"/>
    <property type="match status" value="3"/>
</dbReference>
<keyword evidence="1" id="KW-0964">Secreted</keyword>
<feature type="region of interest" description="Disordered" evidence="4">
    <location>
        <begin position="199"/>
        <end position="257"/>
    </location>
</feature>
<dbReference type="InParanoid" id="A0A1I5UC28"/>
<accession>A0A1I5UC28</accession>
<evidence type="ECO:0000256" key="4">
    <source>
        <dbReference type="SAM" id="MobiDB-lite"/>
    </source>
</evidence>
<keyword evidence="5" id="KW-0732">Signal</keyword>
<protein>
    <submittedName>
        <fullName evidence="7">Small secreted domain</fullName>
    </submittedName>
</protein>
<feature type="domain" description="Chaplin" evidence="6">
    <location>
        <begin position="51"/>
        <end position="91"/>
    </location>
</feature>
<sequence length="303" mass="30249">MRKWAKSTSRAALVAAGALVVGAAFGSGPAGAATLHGGGHDGKVRMETSHNFGVLNGNQVFAPISIPVDVCGNAIAIAGISRAQCKGGATVKNPGGRNVKMESAGNFGIGNGNQVFAPISVPVDVCGNAVGALGAAQAQCKGGATVKNSGGRKVKMKSAGNFGILNGNQAYIPISVPVNACGNAVGALGAAEAQCKGGATVDNGHKSAPPTYRTPKKPKPYKPSKHRPAAEHTKLPSTMRADGSRVARPDAGHRTADAVPGVRGVLDTIKRPVKTSGVGVEPGRIAPRLAKGSVPVALGSPLS</sequence>
<feature type="compositionally biased region" description="Basic residues" evidence="4">
    <location>
        <begin position="214"/>
        <end position="227"/>
    </location>
</feature>
<dbReference type="RefSeq" id="WP_075024103.1">
    <property type="nucleotide sequence ID" value="NZ_FOVH01000019.1"/>
</dbReference>
<evidence type="ECO:0000256" key="3">
    <source>
        <dbReference type="ARBA" id="ARBA00023087"/>
    </source>
</evidence>
<keyword evidence="8" id="KW-1185">Reference proteome</keyword>
<reference evidence="7 8" key="1">
    <citation type="submission" date="2016-10" db="EMBL/GenBank/DDBJ databases">
        <authorList>
            <person name="de Groot N.N."/>
        </authorList>
    </citation>
    <scope>NUCLEOTIDE SEQUENCE [LARGE SCALE GENOMIC DNA]</scope>
    <source>
        <strain evidence="7 8">DSM 43067</strain>
    </source>
</reference>
<organism evidence="7 8">
    <name type="scientific">Actinomadura madurae</name>
    <dbReference type="NCBI Taxonomy" id="1993"/>
    <lineage>
        <taxon>Bacteria</taxon>
        <taxon>Bacillati</taxon>
        <taxon>Actinomycetota</taxon>
        <taxon>Actinomycetes</taxon>
        <taxon>Streptosporangiales</taxon>
        <taxon>Thermomonosporaceae</taxon>
        <taxon>Actinomadura</taxon>
    </lineage>
</organism>
<feature type="compositionally biased region" description="Basic and acidic residues" evidence="4">
    <location>
        <begin position="242"/>
        <end position="256"/>
    </location>
</feature>
<evidence type="ECO:0000313" key="8">
    <source>
        <dbReference type="Proteomes" id="UP000183413"/>
    </source>
</evidence>
<evidence type="ECO:0000256" key="2">
    <source>
        <dbReference type="ARBA" id="ARBA00022889"/>
    </source>
</evidence>
<feature type="domain" description="Chaplin" evidence="6">
    <location>
        <begin position="161"/>
        <end position="201"/>
    </location>
</feature>
<evidence type="ECO:0000313" key="7">
    <source>
        <dbReference type="EMBL" id="SFP92860.1"/>
    </source>
</evidence>
<dbReference type="Pfam" id="PF03777">
    <property type="entry name" value="ChpA-C"/>
    <property type="match status" value="3"/>
</dbReference>
<feature type="signal peptide" evidence="5">
    <location>
        <begin position="1"/>
        <end position="32"/>
    </location>
</feature>
<evidence type="ECO:0000256" key="5">
    <source>
        <dbReference type="SAM" id="SignalP"/>
    </source>
</evidence>
<dbReference type="AlphaFoldDB" id="A0A1I5UC28"/>